<dbReference type="Proteomes" id="UP001501407">
    <property type="component" value="Unassembled WGS sequence"/>
</dbReference>
<name>A0ABP9LY29_9MICO</name>
<protein>
    <recommendedName>
        <fullName evidence="3">WXG100 family type VII secretion target</fullName>
    </recommendedName>
</protein>
<dbReference type="Gene3D" id="1.10.287.1060">
    <property type="entry name" value="ESAT-6-like"/>
    <property type="match status" value="1"/>
</dbReference>
<evidence type="ECO:0000313" key="2">
    <source>
        <dbReference type="Proteomes" id="UP001501407"/>
    </source>
</evidence>
<comment type="caution">
    <text evidence="1">The sequence shown here is derived from an EMBL/GenBank/DDBJ whole genome shotgun (WGS) entry which is preliminary data.</text>
</comment>
<sequence length="100" mass="10620">MTFAPPAGDSAAQQLSHIERELSRLLDRLTDAAHAARGLADAVDWQAKAATAFHDRATAWAGDVSGLSCVAETARHDLARARDRAAFAESYTALFPGGVR</sequence>
<dbReference type="EMBL" id="BAABKZ010000001">
    <property type="protein sequence ID" value="GAA5085059.1"/>
    <property type="molecule type" value="Genomic_DNA"/>
</dbReference>
<gene>
    <name evidence="1" type="ORF">GCM10025760_03570</name>
</gene>
<proteinExistence type="predicted"/>
<evidence type="ECO:0008006" key="3">
    <source>
        <dbReference type="Google" id="ProtNLM"/>
    </source>
</evidence>
<dbReference type="RefSeq" id="WP_194412264.1">
    <property type="nucleotide sequence ID" value="NZ_BAABKZ010000001.1"/>
</dbReference>
<keyword evidence="2" id="KW-1185">Reference proteome</keyword>
<organism evidence="1 2">
    <name type="scientific">Microbacterium yannicii</name>
    <dbReference type="NCBI Taxonomy" id="671622"/>
    <lineage>
        <taxon>Bacteria</taxon>
        <taxon>Bacillati</taxon>
        <taxon>Actinomycetota</taxon>
        <taxon>Actinomycetes</taxon>
        <taxon>Micrococcales</taxon>
        <taxon>Microbacteriaceae</taxon>
        <taxon>Microbacterium</taxon>
    </lineage>
</organism>
<reference evidence="2" key="1">
    <citation type="journal article" date="2019" name="Int. J. Syst. Evol. Microbiol.">
        <title>The Global Catalogue of Microorganisms (GCM) 10K type strain sequencing project: providing services to taxonomists for standard genome sequencing and annotation.</title>
        <authorList>
            <consortium name="The Broad Institute Genomics Platform"/>
            <consortium name="The Broad Institute Genome Sequencing Center for Infectious Disease"/>
            <person name="Wu L."/>
            <person name="Ma J."/>
        </authorList>
    </citation>
    <scope>NUCLEOTIDE SEQUENCE [LARGE SCALE GENOMIC DNA]</scope>
    <source>
        <strain evidence="2">JCM 18959</strain>
    </source>
</reference>
<accession>A0ABP9LY29</accession>
<evidence type="ECO:0000313" key="1">
    <source>
        <dbReference type="EMBL" id="GAA5085059.1"/>
    </source>
</evidence>